<dbReference type="SUPFAM" id="SSF55821">
    <property type="entry name" value="YrdC/RibB"/>
    <property type="match status" value="1"/>
</dbReference>
<dbReference type="InterPro" id="IPR050156">
    <property type="entry name" value="TC-AMP_synthase_SUA5"/>
</dbReference>
<evidence type="ECO:0000313" key="12">
    <source>
        <dbReference type="Proteomes" id="UP001069090"/>
    </source>
</evidence>
<evidence type="ECO:0000256" key="6">
    <source>
        <dbReference type="ARBA" id="ARBA00022741"/>
    </source>
</evidence>
<organism evidence="11 12">
    <name type="scientific">Dasania phycosphaerae</name>
    <dbReference type="NCBI Taxonomy" id="2950436"/>
    <lineage>
        <taxon>Bacteria</taxon>
        <taxon>Pseudomonadati</taxon>
        <taxon>Pseudomonadota</taxon>
        <taxon>Gammaproteobacteria</taxon>
        <taxon>Cellvibrionales</taxon>
        <taxon>Spongiibacteraceae</taxon>
        <taxon>Dasania</taxon>
    </lineage>
</organism>
<dbReference type="HAMAP" id="MF_01852">
    <property type="entry name" value="TsaC"/>
    <property type="match status" value="1"/>
</dbReference>
<comment type="function">
    <text evidence="9">Required for the formation of a threonylcarbamoyl group on adenosine at position 37 (t(6)A37) in tRNAs that read codons beginning with adenine. Catalyzes the conversion of L-threonine, HCO(3)(-)/CO(2) and ATP to give threonylcarbamoyl-AMP (TC-AMP) as the acyladenylate intermediate, with the release of diphosphate.</text>
</comment>
<dbReference type="Gene3D" id="3.90.870.10">
    <property type="entry name" value="DHBP synthase"/>
    <property type="match status" value="1"/>
</dbReference>
<comment type="subcellular location">
    <subcellularLocation>
        <location evidence="1 9">Cytoplasm</location>
    </subcellularLocation>
</comment>
<dbReference type="GO" id="GO:0005524">
    <property type="term" value="F:ATP binding"/>
    <property type="evidence" value="ECO:0007669"/>
    <property type="project" value="UniProtKB-UniRule"/>
</dbReference>
<evidence type="ECO:0000256" key="9">
    <source>
        <dbReference type="HAMAP-Rule" id="MF_01852"/>
    </source>
</evidence>
<comment type="caution">
    <text evidence="11">The sequence shown here is derived from an EMBL/GenBank/DDBJ whole genome shotgun (WGS) entry which is preliminary data.</text>
</comment>
<keyword evidence="5 9" id="KW-0548">Nucleotidyltransferase</keyword>
<evidence type="ECO:0000256" key="8">
    <source>
        <dbReference type="ARBA" id="ARBA00048366"/>
    </source>
</evidence>
<dbReference type="RefSeq" id="WP_258332459.1">
    <property type="nucleotide sequence ID" value="NZ_JAPTGG010000011.1"/>
</dbReference>
<dbReference type="GO" id="GO:0002949">
    <property type="term" value="P:tRNA threonylcarbamoyladenosine modification"/>
    <property type="evidence" value="ECO:0007669"/>
    <property type="project" value="UniProtKB-UniRule"/>
</dbReference>
<evidence type="ECO:0000256" key="7">
    <source>
        <dbReference type="ARBA" id="ARBA00022840"/>
    </source>
</evidence>
<evidence type="ECO:0000256" key="2">
    <source>
        <dbReference type="ARBA" id="ARBA00022490"/>
    </source>
</evidence>
<evidence type="ECO:0000259" key="10">
    <source>
        <dbReference type="PROSITE" id="PS51163"/>
    </source>
</evidence>
<evidence type="ECO:0000313" key="11">
    <source>
        <dbReference type="EMBL" id="MCZ0866295.1"/>
    </source>
</evidence>
<dbReference type="GO" id="GO:0005737">
    <property type="term" value="C:cytoplasm"/>
    <property type="evidence" value="ECO:0007669"/>
    <property type="project" value="UniProtKB-SubCell"/>
</dbReference>
<protein>
    <recommendedName>
        <fullName evidence="9">Threonylcarbamoyl-AMP synthase</fullName>
        <shortName evidence="9">TC-AMP synthase</shortName>
        <ecNumber evidence="9">2.7.7.87</ecNumber>
    </recommendedName>
    <alternativeName>
        <fullName evidence="9">L-threonylcarbamoyladenylate synthase</fullName>
    </alternativeName>
    <alternativeName>
        <fullName evidence="9">t(6)A37 threonylcarbamoyladenosine biosynthesis protein TsaC</fullName>
    </alternativeName>
    <alternativeName>
        <fullName evidence="9">tRNA threonylcarbamoyladenosine biosynthesis protein TsaC</fullName>
    </alternativeName>
</protein>
<dbReference type="EC" id="2.7.7.87" evidence="9"/>
<accession>A0A9J6RQ91</accession>
<comment type="catalytic activity">
    <reaction evidence="8 9">
        <text>L-threonine + hydrogencarbonate + ATP = L-threonylcarbamoyladenylate + diphosphate + H2O</text>
        <dbReference type="Rhea" id="RHEA:36407"/>
        <dbReference type="ChEBI" id="CHEBI:15377"/>
        <dbReference type="ChEBI" id="CHEBI:17544"/>
        <dbReference type="ChEBI" id="CHEBI:30616"/>
        <dbReference type="ChEBI" id="CHEBI:33019"/>
        <dbReference type="ChEBI" id="CHEBI:57926"/>
        <dbReference type="ChEBI" id="CHEBI:73682"/>
        <dbReference type="EC" id="2.7.7.87"/>
    </reaction>
</comment>
<keyword evidence="4 9" id="KW-0819">tRNA processing</keyword>
<evidence type="ECO:0000256" key="4">
    <source>
        <dbReference type="ARBA" id="ARBA00022694"/>
    </source>
</evidence>
<evidence type="ECO:0000256" key="5">
    <source>
        <dbReference type="ARBA" id="ARBA00022695"/>
    </source>
</evidence>
<dbReference type="FunFam" id="3.90.870.10:FF:000004">
    <property type="entry name" value="Threonylcarbamoyl-AMP synthase"/>
    <property type="match status" value="1"/>
</dbReference>
<keyword evidence="6 9" id="KW-0547">Nucleotide-binding</keyword>
<dbReference type="GO" id="GO:0000049">
    <property type="term" value="F:tRNA binding"/>
    <property type="evidence" value="ECO:0007669"/>
    <property type="project" value="TreeGrafter"/>
</dbReference>
<gene>
    <name evidence="9" type="primary">tsaC</name>
    <name evidence="11" type="ORF">O0V09_13875</name>
</gene>
<dbReference type="GO" id="GO:0006450">
    <property type="term" value="P:regulation of translational fidelity"/>
    <property type="evidence" value="ECO:0007669"/>
    <property type="project" value="TreeGrafter"/>
</dbReference>
<dbReference type="AlphaFoldDB" id="A0A9J6RQ91"/>
<keyword evidence="7 9" id="KW-0067">ATP-binding</keyword>
<dbReference type="PANTHER" id="PTHR17490:SF18">
    <property type="entry name" value="THREONYLCARBAMOYL-AMP SYNTHASE"/>
    <property type="match status" value="1"/>
</dbReference>
<dbReference type="PROSITE" id="PS51163">
    <property type="entry name" value="YRDC"/>
    <property type="match status" value="1"/>
</dbReference>
<dbReference type="InterPro" id="IPR017945">
    <property type="entry name" value="DHBP_synth_RibB-like_a/b_dom"/>
</dbReference>
<keyword evidence="12" id="KW-1185">Reference proteome</keyword>
<keyword evidence="2 9" id="KW-0963">Cytoplasm</keyword>
<comment type="similarity">
    <text evidence="9">Belongs to the SUA5 family. TsaC subfamily.</text>
</comment>
<keyword evidence="3 9" id="KW-0808">Transferase</keyword>
<sequence>MSYTQTIQTAVDVLHRGGVVAYPTEAVWGVGCDPFNSQAVERLLQLKQRDPAKGLILVAAAIEQLEPFLTGLSKQHCQTLNQYWPGPYTFLVPANKQVPDLIKGQHSSVALRVSAHPLVAELCRAFGGPIVSSSANIAGQPAPTEAKQVQSQLGDGLDYLLPGQVGDASRPSEIRDLLSGKVLRQG</sequence>
<dbReference type="Proteomes" id="UP001069090">
    <property type="component" value="Unassembled WGS sequence"/>
</dbReference>
<evidence type="ECO:0000256" key="1">
    <source>
        <dbReference type="ARBA" id="ARBA00004496"/>
    </source>
</evidence>
<dbReference type="Pfam" id="PF01300">
    <property type="entry name" value="Sua5_yciO_yrdC"/>
    <property type="match status" value="1"/>
</dbReference>
<feature type="domain" description="YrdC-like" evidence="10">
    <location>
        <begin position="4"/>
        <end position="186"/>
    </location>
</feature>
<dbReference type="PANTHER" id="PTHR17490">
    <property type="entry name" value="SUA5"/>
    <property type="match status" value="1"/>
</dbReference>
<dbReference type="InterPro" id="IPR006070">
    <property type="entry name" value="Sua5-like_dom"/>
</dbReference>
<name>A0A9J6RQ91_9GAMM</name>
<dbReference type="GO" id="GO:0003725">
    <property type="term" value="F:double-stranded RNA binding"/>
    <property type="evidence" value="ECO:0007669"/>
    <property type="project" value="InterPro"/>
</dbReference>
<reference evidence="11 12" key="1">
    <citation type="submission" date="2022-12" db="EMBL/GenBank/DDBJ databases">
        <title>Dasania phycosphaerae sp. nov., isolated from particulate material of the south coast of Korea.</title>
        <authorList>
            <person name="Jiang Y."/>
        </authorList>
    </citation>
    <scope>NUCLEOTIDE SEQUENCE [LARGE SCALE GENOMIC DNA]</scope>
    <source>
        <strain evidence="11 12">GY-19</strain>
    </source>
</reference>
<dbReference type="NCBIfam" id="TIGR00057">
    <property type="entry name" value="L-threonylcarbamoyladenylate synthase"/>
    <property type="match status" value="1"/>
</dbReference>
<evidence type="ECO:0000256" key="3">
    <source>
        <dbReference type="ARBA" id="ARBA00022679"/>
    </source>
</evidence>
<dbReference type="GO" id="GO:0061710">
    <property type="term" value="F:L-threonylcarbamoyladenylate synthase"/>
    <property type="evidence" value="ECO:0007669"/>
    <property type="project" value="UniProtKB-EC"/>
</dbReference>
<dbReference type="InterPro" id="IPR023535">
    <property type="entry name" value="TC-AMP_synthase"/>
</dbReference>
<proteinExistence type="inferred from homology"/>
<dbReference type="EMBL" id="JAPTGG010000011">
    <property type="protein sequence ID" value="MCZ0866295.1"/>
    <property type="molecule type" value="Genomic_DNA"/>
</dbReference>